<comment type="caution">
    <text evidence="4">The sequence shown here is derived from an EMBL/GenBank/DDBJ whole genome shotgun (WGS) entry which is preliminary data.</text>
</comment>
<dbReference type="RefSeq" id="WP_065237220.1">
    <property type="nucleotide sequence ID" value="NZ_JTJM01000006.1"/>
</dbReference>
<evidence type="ECO:0000313" key="4">
    <source>
        <dbReference type="EMBL" id="OBW93776.1"/>
    </source>
</evidence>
<reference evidence="6 7" key="1">
    <citation type="submission" date="2014-11" db="EMBL/GenBank/DDBJ databases">
        <title>Pan-genome of Gallibacterium spp.</title>
        <authorList>
            <person name="Kudirkiene E."/>
            <person name="Bojesen A.M."/>
        </authorList>
    </citation>
    <scope>NUCLEOTIDE SEQUENCE [LARGE SCALE GENOMIC DNA]</scope>
    <source>
        <strain evidence="5 6">59/S3/89</strain>
        <strain evidence="4 7">F151</strain>
    </source>
</reference>
<dbReference type="OrthoDB" id="8613496at2"/>
<protein>
    <recommendedName>
        <fullName evidence="3">Factor H binding protein-like C-terminal domain-containing protein</fullName>
    </recommendedName>
</protein>
<accession>A0A1A7NW93</accession>
<gene>
    <name evidence="4" type="ORF">QV01_01235</name>
    <name evidence="5" type="ORF">QV06_05070</name>
</gene>
<evidence type="ECO:0000256" key="2">
    <source>
        <dbReference type="SAM" id="SignalP"/>
    </source>
</evidence>
<evidence type="ECO:0000313" key="7">
    <source>
        <dbReference type="Proteomes" id="UP000243558"/>
    </source>
</evidence>
<sequence>MINKLSLLTLLLASVGLTACSSSGSSENNNTSNTTNSQVQQHPSTLSLATHFDEQYLENREQVSPTNDTEIDKIDDELDKILVLNGSGYKQSNFTTNEASYNVYAVNLNDSAYSVMVSNNREKDFARLDTAVNSTKGEVLNTLSGKATYTGTALLVDQNHDITTNGTVKLEADFTNKNISGEIHSNTQNIMLNNTEIATATQVEDSSDTFISFSGNATTNTGFVGDYTGSFAGKNANEVVGIATLEKGDEKLGVAFGGTKQ</sequence>
<dbReference type="Proteomes" id="UP000092626">
    <property type="component" value="Unassembled WGS sequence"/>
</dbReference>
<dbReference type="EMBL" id="JTJR01000019">
    <property type="protein sequence ID" value="OBX04753.1"/>
    <property type="molecule type" value="Genomic_DNA"/>
</dbReference>
<evidence type="ECO:0000313" key="6">
    <source>
        <dbReference type="Proteomes" id="UP000092626"/>
    </source>
</evidence>
<dbReference type="Proteomes" id="UP000243558">
    <property type="component" value="Unassembled WGS sequence"/>
</dbReference>
<dbReference type="InterPro" id="IPR011250">
    <property type="entry name" value="OMP/PagP_B-barrel"/>
</dbReference>
<feature type="domain" description="Factor H binding protein-like C-terminal" evidence="3">
    <location>
        <begin position="144"/>
        <end position="242"/>
    </location>
</feature>
<feature type="compositionally biased region" description="Low complexity" evidence="1">
    <location>
        <begin position="22"/>
        <end position="37"/>
    </location>
</feature>
<organism evidence="4 7">
    <name type="scientific">Gallibacterium genomosp. 3</name>
    <dbReference type="NCBI Taxonomy" id="505345"/>
    <lineage>
        <taxon>Bacteria</taxon>
        <taxon>Pseudomonadati</taxon>
        <taxon>Pseudomonadota</taxon>
        <taxon>Gammaproteobacteria</taxon>
        <taxon>Pasteurellales</taxon>
        <taxon>Pasteurellaceae</taxon>
        <taxon>Gallibacterium</taxon>
    </lineage>
</organism>
<dbReference type="SUPFAM" id="SSF56925">
    <property type="entry name" value="OMPA-like"/>
    <property type="match status" value="1"/>
</dbReference>
<evidence type="ECO:0000259" key="3">
    <source>
        <dbReference type="Pfam" id="PF08794"/>
    </source>
</evidence>
<proteinExistence type="predicted"/>
<evidence type="ECO:0000313" key="5">
    <source>
        <dbReference type="EMBL" id="OBX04753.1"/>
    </source>
</evidence>
<name>A0A1A7NW93_9PAST</name>
<feature type="chain" id="PRO_5008358859" description="Factor H binding protein-like C-terminal domain-containing protein" evidence="2">
    <location>
        <begin position="20"/>
        <end position="261"/>
    </location>
</feature>
<dbReference type="InterPro" id="IPR014902">
    <property type="entry name" value="FHBP-like_C"/>
</dbReference>
<keyword evidence="7" id="KW-1185">Reference proteome</keyword>
<dbReference type="AlphaFoldDB" id="A0A1A7NW93"/>
<feature type="signal peptide" evidence="2">
    <location>
        <begin position="1"/>
        <end position="19"/>
    </location>
</feature>
<dbReference type="PROSITE" id="PS51257">
    <property type="entry name" value="PROKAR_LIPOPROTEIN"/>
    <property type="match status" value="1"/>
</dbReference>
<dbReference type="Gene3D" id="2.40.160.90">
    <property type="match status" value="1"/>
</dbReference>
<evidence type="ECO:0000256" key="1">
    <source>
        <dbReference type="SAM" id="MobiDB-lite"/>
    </source>
</evidence>
<keyword evidence="2" id="KW-0732">Signal</keyword>
<feature type="region of interest" description="Disordered" evidence="1">
    <location>
        <begin position="22"/>
        <end position="44"/>
    </location>
</feature>
<dbReference type="Pfam" id="PF08794">
    <property type="entry name" value="FHBP_C"/>
    <property type="match status" value="1"/>
</dbReference>
<dbReference type="EMBL" id="JTJM01000006">
    <property type="protein sequence ID" value="OBW93776.1"/>
    <property type="molecule type" value="Genomic_DNA"/>
</dbReference>